<reference evidence="1 2" key="2">
    <citation type="journal article" date="2016" name="Int. J. Syst. Evol. Microbiol.">
        <title>Paenibacillus bovis sp. nov., isolated from raw yak (Bos grunniens) milk.</title>
        <authorList>
            <person name="Gao C."/>
            <person name="Han J."/>
            <person name="Liu Z."/>
            <person name="Xu X."/>
            <person name="Hang F."/>
            <person name="Wu Z."/>
        </authorList>
    </citation>
    <scope>NUCLEOTIDE SEQUENCE [LARGE SCALE GENOMIC DNA]</scope>
    <source>
        <strain evidence="1 2">BD3526</strain>
    </source>
</reference>
<dbReference type="KEGG" id="pbv:AR543_05930"/>
<gene>
    <name evidence="1" type="ORF">AR543_05930</name>
</gene>
<dbReference type="STRING" id="1616788.AR543_05930"/>
<reference evidence="2" key="1">
    <citation type="submission" date="2015-10" db="EMBL/GenBank/DDBJ databases">
        <title>Genome of Paenibacillus bovis sp. nov.</title>
        <authorList>
            <person name="Wu Z."/>
            <person name="Gao C."/>
            <person name="Liu Z."/>
            <person name="Zheng H."/>
        </authorList>
    </citation>
    <scope>NUCLEOTIDE SEQUENCE [LARGE SCALE GENOMIC DNA]</scope>
    <source>
        <strain evidence="2">BD3526</strain>
    </source>
</reference>
<dbReference type="InterPro" id="IPR022385">
    <property type="entry name" value="Rhs_assc_core"/>
</dbReference>
<evidence type="ECO:0000313" key="2">
    <source>
        <dbReference type="Proteomes" id="UP000078148"/>
    </source>
</evidence>
<accession>A0A172ZDA0</accession>
<dbReference type="Gene3D" id="2.180.10.10">
    <property type="entry name" value="RHS repeat-associated core"/>
    <property type="match status" value="1"/>
</dbReference>
<dbReference type="OrthoDB" id="9816549at2"/>
<name>A0A172ZDA0_9BACL</name>
<keyword evidence="2" id="KW-1185">Reference proteome</keyword>
<evidence type="ECO:0000313" key="1">
    <source>
        <dbReference type="EMBL" id="ANF95588.1"/>
    </source>
</evidence>
<dbReference type="Proteomes" id="UP000078148">
    <property type="component" value="Chromosome"/>
</dbReference>
<protein>
    <submittedName>
        <fullName evidence="1">Uncharacterized protein</fullName>
    </submittedName>
</protein>
<dbReference type="AlphaFoldDB" id="A0A172ZDA0"/>
<sequence length="189" mass="21530">METDNIGAPQAWYVYGMGLIGREDAAGNYQTYHYDLRGSTMALTDAQGQVTDTYGEQLEHEGASQQPFQYNGRDGVQTDANGLYQMRARYYNPEIKRFVNRDVLTGSIDNGLTKILNISRSEIRSTSRINSQAKKITRRSPLHSTIWLKKSISFMSAARRLNRPTTVPNLYQEILIWLMNSVLDRLMAL</sequence>
<proteinExistence type="predicted"/>
<dbReference type="NCBIfam" id="TIGR03696">
    <property type="entry name" value="Rhs_assc_core"/>
    <property type="match status" value="1"/>
</dbReference>
<organism evidence="1 2">
    <name type="scientific">Paenibacillus bovis</name>
    <dbReference type="NCBI Taxonomy" id="1616788"/>
    <lineage>
        <taxon>Bacteria</taxon>
        <taxon>Bacillati</taxon>
        <taxon>Bacillota</taxon>
        <taxon>Bacilli</taxon>
        <taxon>Bacillales</taxon>
        <taxon>Paenibacillaceae</taxon>
        <taxon>Paenibacillus</taxon>
    </lineage>
</organism>
<dbReference type="EMBL" id="CP013023">
    <property type="protein sequence ID" value="ANF95588.1"/>
    <property type="molecule type" value="Genomic_DNA"/>
</dbReference>